<evidence type="ECO:0000256" key="1">
    <source>
        <dbReference type="SAM" id="MobiDB-lite"/>
    </source>
</evidence>
<feature type="domain" description="PA14" evidence="3">
    <location>
        <begin position="64"/>
        <end position="238"/>
    </location>
</feature>
<feature type="compositionally biased region" description="Polar residues" evidence="1">
    <location>
        <begin position="542"/>
        <end position="577"/>
    </location>
</feature>
<dbReference type="InterPro" id="IPR037524">
    <property type="entry name" value="PA14/GLEYA"/>
</dbReference>
<feature type="compositionally biased region" description="Polar residues" evidence="1">
    <location>
        <begin position="372"/>
        <end position="391"/>
    </location>
</feature>
<keyword evidence="2" id="KW-0732">Signal</keyword>
<feature type="compositionally biased region" description="Low complexity" evidence="1">
    <location>
        <begin position="452"/>
        <end position="461"/>
    </location>
</feature>
<feature type="region of interest" description="Disordered" evidence="1">
    <location>
        <begin position="365"/>
        <end position="398"/>
    </location>
</feature>
<reference evidence="4 5" key="1">
    <citation type="journal article" date="2023" name="Elife">
        <title>Identification of key yeast species and microbe-microbe interactions impacting larval growth of Drosophila in the wild.</title>
        <authorList>
            <person name="Mure A."/>
            <person name="Sugiura Y."/>
            <person name="Maeda R."/>
            <person name="Honda K."/>
            <person name="Sakurai N."/>
            <person name="Takahashi Y."/>
            <person name="Watada M."/>
            <person name="Katoh T."/>
            <person name="Gotoh A."/>
            <person name="Gotoh Y."/>
            <person name="Taniguchi I."/>
            <person name="Nakamura K."/>
            <person name="Hayashi T."/>
            <person name="Katayama T."/>
            <person name="Uemura T."/>
            <person name="Hattori Y."/>
        </authorList>
    </citation>
    <scope>NUCLEOTIDE SEQUENCE [LARGE SCALE GENOMIC DNA]</scope>
    <source>
        <strain evidence="4 5">KH-74</strain>
    </source>
</reference>
<evidence type="ECO:0000313" key="5">
    <source>
        <dbReference type="Proteomes" id="UP001377567"/>
    </source>
</evidence>
<proteinExistence type="predicted"/>
<dbReference type="Gene3D" id="2.60.120.1560">
    <property type="match status" value="1"/>
</dbReference>
<dbReference type="Proteomes" id="UP001377567">
    <property type="component" value="Unassembled WGS sequence"/>
</dbReference>
<name>A0AAV5S128_MAUHU</name>
<evidence type="ECO:0000256" key="2">
    <source>
        <dbReference type="SAM" id="SignalP"/>
    </source>
</evidence>
<dbReference type="AlphaFoldDB" id="A0AAV5S128"/>
<feature type="compositionally biased region" description="Polar residues" evidence="1">
    <location>
        <begin position="584"/>
        <end position="601"/>
    </location>
</feature>
<organism evidence="4 5">
    <name type="scientific">Maudiozyma humilis</name>
    <name type="common">Sour dough yeast</name>
    <name type="synonym">Kazachstania humilis</name>
    <dbReference type="NCBI Taxonomy" id="51915"/>
    <lineage>
        <taxon>Eukaryota</taxon>
        <taxon>Fungi</taxon>
        <taxon>Dikarya</taxon>
        <taxon>Ascomycota</taxon>
        <taxon>Saccharomycotina</taxon>
        <taxon>Saccharomycetes</taxon>
        <taxon>Saccharomycetales</taxon>
        <taxon>Saccharomycetaceae</taxon>
        <taxon>Maudiozyma</taxon>
    </lineage>
</organism>
<feature type="region of interest" description="Disordered" evidence="1">
    <location>
        <begin position="542"/>
        <end position="642"/>
    </location>
</feature>
<evidence type="ECO:0000313" key="4">
    <source>
        <dbReference type="EMBL" id="GMM57027.1"/>
    </source>
</evidence>
<feature type="signal peptide" evidence="2">
    <location>
        <begin position="1"/>
        <end position="20"/>
    </location>
</feature>
<evidence type="ECO:0000259" key="3">
    <source>
        <dbReference type="PROSITE" id="PS51820"/>
    </source>
</evidence>
<comment type="caution">
    <text evidence="4">The sequence shown here is derived from an EMBL/GenBank/DDBJ whole genome shotgun (WGS) entry which is preliminary data.</text>
</comment>
<sequence length="725" mass="77144">MLSLLRILLLSTFVSSIVCANQYVDNNGFPLVTFPYTTGSRTGFTYYFIPYVLLPEFERKPGKLLSTGLFEFPYNDFQYSGLFSNPSFTVKLDRVPDSVSDEEEARIFRDDINVKNTAILLFTVFTPKENGSYTFTLDYTGTSGFIAYQNVGADCPVVSSETLNSGNYESEISSVSDGPSYTSQLQLTVDMTAGQKYYVGYQYNNFYNDTTQITQAYASANFSVTLPNGDELTDFTDYTITNLPHNMNCTFQNITTIIQTWTEDYTTTFATSYPVSSTSDSDFQDGIRQEMIYDTVYYVNVPASASQASSSDVLTSSMELSSAVASLSSGISTSVSLVSSASSSSSSSSLLLSSSSASESVPSSVVTSASENPSSYPALTSSTGDIPSSSQLSDITSGDISSSSGLTNSVSSYFFSSSSATLSGISESASSLYTRGDTALSSDMVTSRVSTSTITPTSSIPNRNVISTNSTQLSDTSVPSLQVSTMQTNHVSESDRLPQGSVTASLSSILSSGRVSPSYTADRSHHTSQIVVVSRSSEAQFANNTGDSATSRHSGNGISYRTETVTNAEGVTITTTVPCEDTQHTISSATESNDETSSGTKNPEAVSYPSQTGSKNQPAKSATKIPSVHAQQSEQHTVTESRINSQASVQAVGNQDLSASRTSVVAMGNSRVTSEAIEQYTRVIAGSSQVSGAIPSAVAFLPNNDNGASRGTVGVLARYRLHLKL</sequence>
<dbReference type="EMBL" id="BTGD01000010">
    <property type="protein sequence ID" value="GMM57027.1"/>
    <property type="molecule type" value="Genomic_DNA"/>
</dbReference>
<dbReference type="PROSITE" id="PS51820">
    <property type="entry name" value="PA14"/>
    <property type="match status" value="1"/>
</dbReference>
<keyword evidence="5" id="KW-1185">Reference proteome</keyword>
<feature type="compositionally biased region" description="Polar residues" evidence="1">
    <location>
        <begin position="608"/>
        <end position="620"/>
    </location>
</feature>
<protein>
    <recommendedName>
        <fullName evidence="3">PA14 domain-containing protein</fullName>
    </recommendedName>
</protein>
<feature type="chain" id="PRO_5043528976" description="PA14 domain-containing protein" evidence="2">
    <location>
        <begin position="21"/>
        <end position="725"/>
    </location>
</feature>
<feature type="compositionally biased region" description="Polar residues" evidence="1">
    <location>
        <begin position="462"/>
        <end position="476"/>
    </location>
</feature>
<accession>A0AAV5S128</accession>
<feature type="compositionally biased region" description="Polar residues" evidence="1">
    <location>
        <begin position="629"/>
        <end position="642"/>
    </location>
</feature>
<gene>
    <name evidence="4" type="ORF">DAKH74_036430</name>
</gene>
<feature type="region of interest" description="Disordered" evidence="1">
    <location>
        <begin position="452"/>
        <end position="476"/>
    </location>
</feature>